<dbReference type="Proteomes" id="UP000485621">
    <property type="component" value="Unassembled WGS sequence"/>
</dbReference>
<evidence type="ECO:0000259" key="5">
    <source>
        <dbReference type="Pfam" id="PF01171"/>
    </source>
</evidence>
<dbReference type="Gene3D" id="3.40.50.620">
    <property type="entry name" value="HUPs"/>
    <property type="match status" value="1"/>
</dbReference>
<reference evidence="6" key="1">
    <citation type="submission" date="2017-02" db="EMBL/GenBank/DDBJ databases">
        <title>Delving into the versatile metabolic prowess of the omnipresent phylum Bacteroidetes.</title>
        <authorList>
            <person name="Nobu M.K."/>
            <person name="Mei R."/>
            <person name="Narihiro T."/>
            <person name="Kuroda K."/>
            <person name="Liu W.-T."/>
        </authorList>
    </citation>
    <scope>NUCLEOTIDE SEQUENCE</scope>
    <source>
        <strain evidence="6">ADurb.Bin160</strain>
    </source>
</reference>
<dbReference type="SUPFAM" id="SSF52402">
    <property type="entry name" value="Adenine nucleotide alpha hydrolases-like"/>
    <property type="match status" value="1"/>
</dbReference>
<keyword evidence="1 6" id="KW-0436">Ligase</keyword>
<proteinExistence type="predicted"/>
<keyword evidence="4" id="KW-0067">ATP-binding</keyword>
<dbReference type="EMBL" id="MWDB01000015">
    <property type="protein sequence ID" value="OQB41532.1"/>
    <property type="molecule type" value="Genomic_DNA"/>
</dbReference>
<dbReference type="PANTHER" id="PTHR43033:SF1">
    <property type="entry name" value="TRNA(ILE)-LYSIDINE SYNTHASE-RELATED"/>
    <property type="match status" value="1"/>
</dbReference>
<dbReference type="GO" id="GO:0005524">
    <property type="term" value="F:ATP binding"/>
    <property type="evidence" value="ECO:0007669"/>
    <property type="project" value="UniProtKB-KW"/>
</dbReference>
<dbReference type="PANTHER" id="PTHR43033">
    <property type="entry name" value="TRNA(ILE)-LYSIDINE SYNTHASE-RELATED"/>
    <property type="match status" value="1"/>
</dbReference>
<dbReference type="InterPro" id="IPR014729">
    <property type="entry name" value="Rossmann-like_a/b/a_fold"/>
</dbReference>
<accession>A0A1V5ZNB3</accession>
<feature type="domain" description="tRNA(Ile)-lysidine/2-thiocytidine synthase N-terminal" evidence="5">
    <location>
        <begin position="1"/>
        <end position="71"/>
    </location>
</feature>
<evidence type="ECO:0000256" key="3">
    <source>
        <dbReference type="ARBA" id="ARBA00022741"/>
    </source>
</evidence>
<evidence type="ECO:0000256" key="4">
    <source>
        <dbReference type="ARBA" id="ARBA00022840"/>
    </source>
</evidence>
<evidence type="ECO:0000256" key="1">
    <source>
        <dbReference type="ARBA" id="ARBA00022598"/>
    </source>
</evidence>
<dbReference type="InterPro" id="IPR012094">
    <property type="entry name" value="tRNA_Ile_lys_synt"/>
</dbReference>
<keyword evidence="2" id="KW-0819">tRNA processing</keyword>
<comment type="caution">
    <text evidence="6">The sequence shown here is derived from an EMBL/GenBank/DDBJ whole genome shotgun (WGS) entry which is preliminary data.</text>
</comment>
<evidence type="ECO:0000256" key="2">
    <source>
        <dbReference type="ARBA" id="ARBA00022694"/>
    </source>
</evidence>
<protein>
    <submittedName>
        <fullName evidence="6">tRNA(Ile)-lysidine synthase</fullName>
        <ecNumber evidence="6">6.3.4.19</ecNumber>
    </submittedName>
</protein>
<keyword evidence="3" id="KW-0547">Nucleotide-binding</keyword>
<dbReference type="EC" id="6.3.4.19" evidence="6"/>
<evidence type="ECO:0000313" key="6">
    <source>
        <dbReference type="EMBL" id="OQB41532.1"/>
    </source>
</evidence>
<dbReference type="InterPro" id="IPR011063">
    <property type="entry name" value="TilS/TtcA_N"/>
</dbReference>
<dbReference type="GO" id="GO:0032267">
    <property type="term" value="F:tRNA(Ile)-lysidine synthase activity"/>
    <property type="evidence" value="ECO:0007669"/>
    <property type="project" value="UniProtKB-EC"/>
</dbReference>
<dbReference type="AlphaFoldDB" id="A0A1V5ZNB3"/>
<gene>
    <name evidence="6" type="primary">tilS</name>
    <name evidence="6" type="ORF">BWY04_00783</name>
</gene>
<dbReference type="GO" id="GO:0008033">
    <property type="term" value="P:tRNA processing"/>
    <property type="evidence" value="ECO:0007669"/>
    <property type="project" value="UniProtKB-KW"/>
</dbReference>
<dbReference type="Pfam" id="PF01171">
    <property type="entry name" value="ATP_bind_3"/>
    <property type="match status" value="1"/>
</dbReference>
<name>A0A1V5ZNB3_9BACT</name>
<organism evidence="6">
    <name type="scientific">candidate division CPR1 bacterium ADurb.Bin160</name>
    <dbReference type="NCBI Taxonomy" id="1852826"/>
    <lineage>
        <taxon>Bacteria</taxon>
        <taxon>candidate division CPR1</taxon>
    </lineage>
</organism>
<sequence>MNIFRGSGLNGFLSMKFIDKSPLLQNVQTVRPLLSFTKIQIEEFCSKFNVPFFVDQTNLDSSTSLRNKIRLELFPQFEKLSNTKESFYQSMLNIYSELENLENLDL</sequence>